<dbReference type="EMBL" id="UINC01157326">
    <property type="protein sequence ID" value="SVD54246.1"/>
    <property type="molecule type" value="Genomic_DNA"/>
</dbReference>
<accession>A0A382W5Z0</accession>
<sequence length="52" mass="5556">MPLHAVMRRLLLVASLVGLCVSAASAQPLVEEIEIQGDLRRVAESLIRTTAG</sequence>
<proteinExistence type="predicted"/>
<feature type="non-terminal residue" evidence="1">
    <location>
        <position position="52"/>
    </location>
</feature>
<dbReference type="AlphaFoldDB" id="A0A382W5Z0"/>
<reference evidence="1" key="1">
    <citation type="submission" date="2018-05" db="EMBL/GenBank/DDBJ databases">
        <authorList>
            <person name="Lanie J.A."/>
            <person name="Ng W.-L."/>
            <person name="Kazmierczak K.M."/>
            <person name="Andrzejewski T.M."/>
            <person name="Davidsen T.M."/>
            <person name="Wayne K.J."/>
            <person name="Tettelin H."/>
            <person name="Glass J.I."/>
            <person name="Rusch D."/>
            <person name="Podicherti R."/>
            <person name="Tsui H.-C.T."/>
            <person name="Winkler M.E."/>
        </authorList>
    </citation>
    <scope>NUCLEOTIDE SEQUENCE</scope>
</reference>
<evidence type="ECO:0008006" key="2">
    <source>
        <dbReference type="Google" id="ProtNLM"/>
    </source>
</evidence>
<organism evidence="1">
    <name type="scientific">marine metagenome</name>
    <dbReference type="NCBI Taxonomy" id="408172"/>
    <lineage>
        <taxon>unclassified sequences</taxon>
        <taxon>metagenomes</taxon>
        <taxon>ecological metagenomes</taxon>
    </lineage>
</organism>
<protein>
    <recommendedName>
        <fullName evidence="2">POTRA domain-containing protein</fullName>
    </recommendedName>
</protein>
<evidence type="ECO:0000313" key="1">
    <source>
        <dbReference type="EMBL" id="SVD54246.1"/>
    </source>
</evidence>
<gene>
    <name evidence="1" type="ORF">METZ01_LOCUS407100</name>
</gene>
<name>A0A382W5Z0_9ZZZZ</name>